<dbReference type="GO" id="GO:0045047">
    <property type="term" value="P:protein targeting to ER"/>
    <property type="evidence" value="ECO:0007669"/>
    <property type="project" value="TreeGrafter"/>
</dbReference>
<evidence type="ECO:0000256" key="1">
    <source>
        <dbReference type="ARBA" id="ARBA00004477"/>
    </source>
</evidence>
<evidence type="ECO:0000256" key="5">
    <source>
        <dbReference type="ARBA" id="ARBA00022824"/>
    </source>
</evidence>
<proteinExistence type="inferred from homology"/>
<protein>
    <recommendedName>
        <fullName evidence="3">Signal peptidase complex subunit 2</fullName>
    </recommendedName>
</protein>
<evidence type="ECO:0000313" key="11">
    <source>
        <dbReference type="EMBL" id="TPX39256.1"/>
    </source>
</evidence>
<dbReference type="Proteomes" id="UP000320475">
    <property type="component" value="Unassembled WGS sequence"/>
</dbReference>
<keyword evidence="10" id="KW-0732">Signal</keyword>
<evidence type="ECO:0000256" key="10">
    <source>
        <dbReference type="SAM" id="SignalP"/>
    </source>
</evidence>
<evidence type="ECO:0000256" key="9">
    <source>
        <dbReference type="SAM" id="Phobius"/>
    </source>
</evidence>
<evidence type="ECO:0000256" key="4">
    <source>
        <dbReference type="ARBA" id="ARBA00022692"/>
    </source>
</evidence>
<accession>A0A507CL74</accession>
<dbReference type="EMBL" id="QEAM01000507">
    <property type="protein sequence ID" value="TPX39256.1"/>
    <property type="molecule type" value="Genomic_DNA"/>
</dbReference>
<feature type="signal peptide" evidence="10">
    <location>
        <begin position="1"/>
        <end position="29"/>
    </location>
</feature>
<reference evidence="11 12" key="1">
    <citation type="journal article" date="2019" name="Sci. Rep.">
        <title>Comparative genomics of chytrid fungi reveal insights into the obligate biotrophic and pathogenic lifestyle of Synchytrium endobioticum.</title>
        <authorList>
            <person name="van de Vossenberg B.T.L.H."/>
            <person name="Warris S."/>
            <person name="Nguyen H.D.T."/>
            <person name="van Gent-Pelzer M.P.E."/>
            <person name="Joly D.L."/>
            <person name="van de Geest H.C."/>
            <person name="Bonants P.J.M."/>
            <person name="Smith D.S."/>
            <person name="Levesque C.A."/>
            <person name="van der Lee T.A.J."/>
        </authorList>
    </citation>
    <scope>NUCLEOTIDE SEQUENCE [LARGE SCALE GENOMIC DNA]</scope>
    <source>
        <strain evidence="11 12">LEV6574</strain>
    </source>
</reference>
<dbReference type="GO" id="GO:0005787">
    <property type="term" value="C:signal peptidase complex"/>
    <property type="evidence" value="ECO:0007669"/>
    <property type="project" value="InterPro"/>
</dbReference>
<evidence type="ECO:0000256" key="3">
    <source>
        <dbReference type="ARBA" id="ARBA00017057"/>
    </source>
</evidence>
<sequence>MNIFQQHKSTMDKFSLCVVVALLVARGRSDSWGGYVALGPSISTIVHSSTTLIPGAPPPQQNGKLFLWPGISNGTGHLIQSCLESWPDNAWCGGTAGQWCARASIFGEFGQLDGNASAVNADTPVKMEYTLEENQNTWTQIVTDASTGQVLSTLAHDSGPWMRGWGTGTECNDDCSPHVSTQIYTDTTITLASSDPAFGDTIVTRVTSKHPWQHLTSRTIMSKDAECSMYLESYKKSPVTVNPYNQAELKHTLDDAVRKAMVLDQKYTESHTHTDIKLFLGYVAAIAACGSSLYSYVKPFEESKLVLLAGVVIFSIFNVLSLAYIQYVEKEVIFVGVRKDPLNRDQPTNLQISSTLKSSKDQKGQVEYTLTFETSETKQNKTRAPLTKSITKNVGRYFHEDGLFEPTAVLSDVVGVLNNGNEFHRD</sequence>
<evidence type="ECO:0000256" key="2">
    <source>
        <dbReference type="ARBA" id="ARBA00007324"/>
    </source>
</evidence>
<name>A0A507CL74_9FUNG</name>
<keyword evidence="7 9" id="KW-0472">Membrane</keyword>
<gene>
    <name evidence="11" type="ORF">SeLEV6574_g07349</name>
</gene>
<dbReference type="PANTHER" id="PTHR13085:SF0">
    <property type="entry name" value="SIGNAL PEPTIDASE COMPLEX SUBUNIT 2"/>
    <property type="match status" value="1"/>
</dbReference>
<dbReference type="Pfam" id="PF06703">
    <property type="entry name" value="SPC25"/>
    <property type="match status" value="1"/>
</dbReference>
<evidence type="ECO:0000256" key="6">
    <source>
        <dbReference type="ARBA" id="ARBA00022989"/>
    </source>
</evidence>
<evidence type="ECO:0000256" key="8">
    <source>
        <dbReference type="ARBA" id="ARBA00045608"/>
    </source>
</evidence>
<dbReference type="PANTHER" id="PTHR13085">
    <property type="entry name" value="MICROSOMAL SIGNAL PEPTIDASE 25 KDA SUBUNIT"/>
    <property type="match status" value="1"/>
</dbReference>
<keyword evidence="4 9" id="KW-0812">Transmembrane</keyword>
<dbReference type="OrthoDB" id="29558at2759"/>
<comment type="caution">
    <text evidence="11">The sequence shown here is derived from an EMBL/GenBank/DDBJ whole genome shotgun (WGS) entry which is preliminary data.</text>
</comment>
<evidence type="ECO:0000256" key="7">
    <source>
        <dbReference type="ARBA" id="ARBA00023136"/>
    </source>
</evidence>
<comment type="similarity">
    <text evidence="2">Belongs to the SPCS2 family.</text>
</comment>
<feature type="transmembrane region" description="Helical" evidence="9">
    <location>
        <begin position="279"/>
        <end position="297"/>
    </location>
</feature>
<dbReference type="VEuPathDB" id="FungiDB:SeMB42_g03557"/>
<dbReference type="GO" id="GO:0006465">
    <property type="term" value="P:signal peptide processing"/>
    <property type="evidence" value="ECO:0007669"/>
    <property type="project" value="InterPro"/>
</dbReference>
<dbReference type="VEuPathDB" id="FungiDB:SeMB42_g03558"/>
<organism evidence="11 12">
    <name type="scientific">Synchytrium endobioticum</name>
    <dbReference type="NCBI Taxonomy" id="286115"/>
    <lineage>
        <taxon>Eukaryota</taxon>
        <taxon>Fungi</taxon>
        <taxon>Fungi incertae sedis</taxon>
        <taxon>Chytridiomycota</taxon>
        <taxon>Chytridiomycota incertae sedis</taxon>
        <taxon>Chytridiomycetes</taxon>
        <taxon>Synchytriales</taxon>
        <taxon>Synchytriaceae</taxon>
        <taxon>Synchytrium</taxon>
    </lineage>
</organism>
<comment type="function">
    <text evidence="8">Component of the signal peptidase complex (SPC) which catalyzes the cleavage of N-terminal signal sequences from nascent proteins as they are translocated into the lumen of the endoplasmic reticulum. Enhances the enzymatic activity of SPC and facilitates the interactions between different components of the translocation site.</text>
</comment>
<keyword evidence="5" id="KW-0256">Endoplasmic reticulum</keyword>
<dbReference type="InterPro" id="IPR009582">
    <property type="entry name" value="Spc2/SPCS2"/>
</dbReference>
<feature type="chain" id="PRO_5021280151" description="Signal peptidase complex subunit 2" evidence="10">
    <location>
        <begin position="30"/>
        <end position="426"/>
    </location>
</feature>
<keyword evidence="6 9" id="KW-1133">Transmembrane helix</keyword>
<comment type="subcellular location">
    <subcellularLocation>
        <location evidence="1">Endoplasmic reticulum membrane</location>
        <topology evidence="1">Multi-pass membrane protein</topology>
    </subcellularLocation>
</comment>
<feature type="transmembrane region" description="Helical" evidence="9">
    <location>
        <begin position="304"/>
        <end position="325"/>
    </location>
</feature>
<evidence type="ECO:0000313" key="12">
    <source>
        <dbReference type="Proteomes" id="UP000320475"/>
    </source>
</evidence>
<dbReference type="AlphaFoldDB" id="A0A507CL74"/>